<dbReference type="InterPro" id="IPR010106">
    <property type="entry name" value="RpnA"/>
</dbReference>
<dbReference type="Proteomes" id="UP000823891">
    <property type="component" value="Unassembled WGS sequence"/>
</dbReference>
<evidence type="ECO:0000313" key="1">
    <source>
        <dbReference type="EMBL" id="HJC22086.1"/>
    </source>
</evidence>
<sequence length="317" mass="36758">MAFIGEEGILAYDRGSQRLADFLLQEEETEYSTTAIPSDYSFNLCDFALFLSVMKNKSAYQDTLSIILNEAELQLNEVKVEQVILNHSGMRAIRLDAWAQDTDGRCLSTEMQTDTSHDNIKKRARFYQGLMDVPILKSGKDTKYRDLPSTIIIFITVDDLFGCDRAEYTFTEQCEEVSNLHLKDGTKKIFLNMSSKNGRPELVSLLQYMKNSTLDNPEITVRDERLCRLDQVVQEVKQSEEWEEVRMNIYEIGKEQGIQKERERGMFLMIRDYLEEGISPERICSKLQKNFSLSAEEALEKYRIYSDTSFPTQFLRP</sequence>
<dbReference type="EMBL" id="DWWS01000001">
    <property type="protein sequence ID" value="HJC22086.1"/>
    <property type="molecule type" value="Genomic_DNA"/>
</dbReference>
<dbReference type="NCBIfam" id="TIGR01784">
    <property type="entry name" value="T_den_put_tspse"/>
    <property type="match status" value="1"/>
</dbReference>
<organism evidence="1 2">
    <name type="scientific">Candidatus Eisenbergiella merdavium</name>
    <dbReference type="NCBI Taxonomy" id="2838551"/>
    <lineage>
        <taxon>Bacteria</taxon>
        <taxon>Bacillati</taxon>
        <taxon>Bacillota</taxon>
        <taxon>Clostridia</taxon>
        <taxon>Lachnospirales</taxon>
        <taxon>Lachnospiraceae</taxon>
        <taxon>Eisenbergiella</taxon>
    </lineage>
</organism>
<evidence type="ECO:0000313" key="2">
    <source>
        <dbReference type="Proteomes" id="UP000823891"/>
    </source>
</evidence>
<reference evidence="1" key="1">
    <citation type="journal article" date="2021" name="PeerJ">
        <title>Extensive microbial diversity within the chicken gut microbiome revealed by metagenomics and culture.</title>
        <authorList>
            <person name="Gilroy R."/>
            <person name="Ravi A."/>
            <person name="Getino M."/>
            <person name="Pursley I."/>
            <person name="Horton D.L."/>
            <person name="Alikhan N.F."/>
            <person name="Baker D."/>
            <person name="Gharbi K."/>
            <person name="Hall N."/>
            <person name="Watson M."/>
            <person name="Adriaenssens E.M."/>
            <person name="Foster-Nyarko E."/>
            <person name="Jarju S."/>
            <person name="Secka A."/>
            <person name="Antonio M."/>
            <person name="Oren A."/>
            <person name="Chaudhuri R.R."/>
            <person name="La Ragione R."/>
            <person name="Hildebrand F."/>
            <person name="Pallen M.J."/>
        </authorList>
    </citation>
    <scope>NUCLEOTIDE SEQUENCE</scope>
    <source>
        <strain evidence="1">USAMLcec2-132</strain>
    </source>
</reference>
<proteinExistence type="predicted"/>
<comment type="caution">
    <text evidence="1">The sequence shown here is derived from an EMBL/GenBank/DDBJ whole genome shotgun (WGS) entry which is preliminary data.</text>
</comment>
<name>A0A9D2ND66_9FIRM</name>
<dbReference type="AlphaFoldDB" id="A0A9D2ND66"/>
<gene>
    <name evidence="1" type="ORF">H9761_00075</name>
</gene>
<reference evidence="1" key="2">
    <citation type="submission" date="2021-04" db="EMBL/GenBank/DDBJ databases">
        <authorList>
            <person name="Gilroy R."/>
        </authorList>
    </citation>
    <scope>NUCLEOTIDE SEQUENCE</scope>
    <source>
        <strain evidence="1">USAMLcec2-132</strain>
    </source>
</reference>
<accession>A0A9D2ND66</accession>
<protein>
    <submittedName>
        <fullName evidence="1">Rpn family recombination-promoting nuclease/putative transposase</fullName>
    </submittedName>
</protein>